<name>A0A9W8E4P3_9FUNG</name>
<gene>
    <name evidence="1" type="ORF">H4R34_006183</name>
</gene>
<sequence length="240" mass="27712">MQKFKSLVDLLPGLRAVYENAEKDFITAAEKHCAALSPSVNPQIHRESSQRLFDCKQDYFYASFHYHKFLDRLQKDGNLFALSIVEKWTEAFRSWCFTDHKLLLDCVNHVARGTPTKVVTIQKLEKLKTVSEEPLDSDYQEELSDYYVDLGLTADDQGAEPLTEAQQSFAGYLFYYKPGSTASWQRVYCRIDHKKTMTLATLKDGKETQLFSYLTADITARPTVFQNRTHVVEVYQHSQL</sequence>
<dbReference type="Proteomes" id="UP001151582">
    <property type="component" value="Unassembled WGS sequence"/>
</dbReference>
<accession>A0A9W8E4P3</accession>
<keyword evidence="2" id="KW-1185">Reference proteome</keyword>
<dbReference type="EMBL" id="JANBQB010001967">
    <property type="protein sequence ID" value="KAJ1969278.1"/>
    <property type="molecule type" value="Genomic_DNA"/>
</dbReference>
<comment type="caution">
    <text evidence="1">The sequence shown here is derived from an EMBL/GenBank/DDBJ whole genome shotgun (WGS) entry which is preliminary data.</text>
</comment>
<organism evidence="1 2">
    <name type="scientific">Dimargaris verticillata</name>
    <dbReference type="NCBI Taxonomy" id="2761393"/>
    <lineage>
        <taxon>Eukaryota</taxon>
        <taxon>Fungi</taxon>
        <taxon>Fungi incertae sedis</taxon>
        <taxon>Zoopagomycota</taxon>
        <taxon>Kickxellomycotina</taxon>
        <taxon>Dimargaritomycetes</taxon>
        <taxon>Dimargaritales</taxon>
        <taxon>Dimargaritaceae</taxon>
        <taxon>Dimargaris</taxon>
    </lineage>
</organism>
<dbReference type="AlphaFoldDB" id="A0A9W8E4P3"/>
<reference evidence="1" key="1">
    <citation type="submission" date="2022-07" db="EMBL/GenBank/DDBJ databases">
        <title>Phylogenomic reconstructions and comparative analyses of Kickxellomycotina fungi.</title>
        <authorList>
            <person name="Reynolds N.K."/>
            <person name="Stajich J.E."/>
            <person name="Barry K."/>
            <person name="Grigoriev I.V."/>
            <person name="Crous P."/>
            <person name="Smith M.E."/>
        </authorList>
    </citation>
    <scope>NUCLEOTIDE SEQUENCE</scope>
    <source>
        <strain evidence="1">RSA 567</strain>
    </source>
</reference>
<protein>
    <submittedName>
        <fullName evidence="1">Uncharacterized protein</fullName>
    </submittedName>
</protein>
<evidence type="ECO:0000313" key="2">
    <source>
        <dbReference type="Proteomes" id="UP001151582"/>
    </source>
</evidence>
<dbReference type="OrthoDB" id="10357248at2759"/>
<feature type="non-terminal residue" evidence="1">
    <location>
        <position position="1"/>
    </location>
</feature>
<evidence type="ECO:0000313" key="1">
    <source>
        <dbReference type="EMBL" id="KAJ1969278.1"/>
    </source>
</evidence>
<proteinExistence type="predicted"/>